<dbReference type="CDD" id="cd00024">
    <property type="entry name" value="CD_CSD"/>
    <property type="match status" value="1"/>
</dbReference>
<proteinExistence type="predicted"/>
<feature type="region of interest" description="Disordered" evidence="1">
    <location>
        <begin position="604"/>
        <end position="650"/>
    </location>
</feature>
<dbReference type="EMBL" id="JARBHB010000015">
    <property type="protein sequence ID" value="KAJ8867844.1"/>
    <property type="molecule type" value="Genomic_DNA"/>
</dbReference>
<feature type="region of interest" description="Disordered" evidence="1">
    <location>
        <begin position="266"/>
        <end position="285"/>
    </location>
</feature>
<evidence type="ECO:0000313" key="3">
    <source>
        <dbReference type="EMBL" id="KAJ8867844.1"/>
    </source>
</evidence>
<name>A0ABQ9G5V8_9NEOP</name>
<dbReference type="InterPro" id="IPR000953">
    <property type="entry name" value="Chromo/chromo_shadow_dom"/>
</dbReference>
<gene>
    <name evidence="3" type="ORF">PR048_031649</name>
</gene>
<reference evidence="3 4" key="1">
    <citation type="submission" date="2023-02" db="EMBL/GenBank/DDBJ databases">
        <title>LHISI_Scaffold_Assembly.</title>
        <authorList>
            <person name="Stuart O.P."/>
            <person name="Cleave R."/>
            <person name="Magrath M.J.L."/>
            <person name="Mikheyev A.S."/>
        </authorList>
    </citation>
    <scope>NUCLEOTIDE SEQUENCE [LARGE SCALE GENOMIC DNA]</scope>
    <source>
        <strain evidence="3">Daus_M_001</strain>
        <tissue evidence="3">Leg muscle</tissue>
    </source>
</reference>
<protein>
    <recommendedName>
        <fullName evidence="2">Chromo domain-containing protein</fullName>
    </recommendedName>
</protein>
<dbReference type="Proteomes" id="UP001159363">
    <property type="component" value="Chromosome 14"/>
</dbReference>
<dbReference type="PANTHER" id="PTHR46585">
    <property type="entry name" value="INTEGRASE CORE DOMAIN CONTAINING PROTEIN"/>
    <property type="match status" value="1"/>
</dbReference>
<keyword evidence="4" id="KW-1185">Reference proteome</keyword>
<feature type="domain" description="Chromo" evidence="2">
    <location>
        <begin position="191"/>
        <end position="230"/>
    </location>
</feature>
<dbReference type="PANTHER" id="PTHR46585:SF1">
    <property type="entry name" value="CHROMO DOMAIN-CONTAINING PROTEIN"/>
    <property type="match status" value="1"/>
</dbReference>
<evidence type="ECO:0000259" key="2">
    <source>
        <dbReference type="PROSITE" id="PS50013"/>
    </source>
</evidence>
<accession>A0ABQ9G5V8</accession>
<evidence type="ECO:0000313" key="4">
    <source>
        <dbReference type="Proteomes" id="UP001159363"/>
    </source>
</evidence>
<evidence type="ECO:0000256" key="1">
    <source>
        <dbReference type="SAM" id="MobiDB-lite"/>
    </source>
</evidence>
<organism evidence="3 4">
    <name type="scientific">Dryococelus australis</name>
    <dbReference type="NCBI Taxonomy" id="614101"/>
    <lineage>
        <taxon>Eukaryota</taxon>
        <taxon>Metazoa</taxon>
        <taxon>Ecdysozoa</taxon>
        <taxon>Arthropoda</taxon>
        <taxon>Hexapoda</taxon>
        <taxon>Insecta</taxon>
        <taxon>Pterygota</taxon>
        <taxon>Neoptera</taxon>
        <taxon>Polyneoptera</taxon>
        <taxon>Phasmatodea</taxon>
        <taxon>Verophasmatodea</taxon>
        <taxon>Anareolatae</taxon>
        <taxon>Phasmatidae</taxon>
        <taxon>Eurycanthinae</taxon>
        <taxon>Dryococelus</taxon>
    </lineage>
</organism>
<sequence length="919" mass="103781">MLGLLVPPGYHGLKSRISGLLVPPGSRDSKSRISGSLVPPGSHSLRFLVVCVDLRQHSCDEVCDVREQLVSHRRIRLPHASRDLLSCVTLFLYSEGNRFREEGIINKLYKPVQKKIQRRKVISYSIDDLWQIDLVEMDTGYTANWSTELFTICKVLNFYIATKKLKYTKEELIMDSFYDYEILKTNYPDKYLVERVLKTKGNKIYVKWLGYYVSNNSWINKTDVVEPQSVILQHGPTAYTIRKGRRMVRVHRDDIWLTPDALDEEVSRGTSRPHDGEGRDKHMQGQGQKLGVAAIHAGDPAEYLIVRADTGIPTEVVQNEKASLIINCMLPTHRLPFSKHLPDHLSGVTINRGDVISEDIRSGWTAHNPKISRVNNHLDIVSMAPGTCRIENDESPERRRDADVSLNVHDSTNMVVDTRPYDWSLLWPNITPTMIYLVLHWLLAVVSCTSGLCDSGMTVLQESSSGERAHRIGPQWPSGYSDLKWGCSGYSDLKWGRSVQWLERYYTGGNRSWGFTLHTFSPLAIDLLLPWEELPRPKRTGCMSKHMLKFPDEVVGSRSGCASVSEYIPKFQDEVKMCERAHAEVPVAVGSRTLPRIVAANHKLPQNTEQGKQENPEKTCQPAASSEMIPKGKNPGATTPARNRNPFPDMGTINDVFRADDDGMRWIWNSAIKQGSGKHKSSRKPASQLHHPVRFLNAKSQEYSTNEISKRTPSMKHARHVGDPLNQQTQLVEHVARVRVATGRVPQSEEVIVNEGRQQTSSTSANKSALTLKRNSAEDYKSKVMNLHENMYSLPLATQHSYKLQQKGGAHVWWSKQVNLRSEIASVSDGSFKGRTAWCQNLQQLNVNRRQTLLQNESCKWLPLFKCYHQTLGIVSKQPINAEQSKQSVNTGQLKLTLILIDNPQPGQSCTITIIAGNI</sequence>
<dbReference type="PROSITE" id="PS50013">
    <property type="entry name" value="CHROMO_2"/>
    <property type="match status" value="1"/>
</dbReference>
<comment type="caution">
    <text evidence="3">The sequence shown here is derived from an EMBL/GenBank/DDBJ whole genome shotgun (WGS) entry which is preliminary data.</text>
</comment>
<feature type="compositionally biased region" description="Basic and acidic residues" evidence="1">
    <location>
        <begin position="272"/>
        <end position="283"/>
    </location>
</feature>